<dbReference type="PANTHER" id="PTHR30250">
    <property type="entry name" value="PST FAMILY PREDICTED COLANIC ACID TRANSPORTER"/>
    <property type="match status" value="1"/>
</dbReference>
<evidence type="ECO:0000256" key="2">
    <source>
        <dbReference type="ARBA" id="ARBA00022475"/>
    </source>
</evidence>
<evidence type="ECO:0000313" key="7">
    <source>
        <dbReference type="EMBL" id="KKS08659.1"/>
    </source>
</evidence>
<gene>
    <name evidence="7" type="ORF">UU65_C0006G0029</name>
</gene>
<dbReference type="EMBL" id="LCBL01000006">
    <property type="protein sequence ID" value="KKS08659.1"/>
    <property type="molecule type" value="Genomic_DNA"/>
</dbReference>
<feature type="transmembrane region" description="Helical" evidence="6">
    <location>
        <begin position="12"/>
        <end position="30"/>
    </location>
</feature>
<feature type="transmembrane region" description="Helical" evidence="6">
    <location>
        <begin position="116"/>
        <end position="135"/>
    </location>
</feature>
<comment type="caution">
    <text evidence="7">The sequence shown here is derived from an EMBL/GenBank/DDBJ whole genome shotgun (WGS) entry which is preliminary data.</text>
</comment>
<evidence type="ECO:0000256" key="6">
    <source>
        <dbReference type="SAM" id="Phobius"/>
    </source>
</evidence>
<keyword evidence="2" id="KW-1003">Cell membrane</keyword>
<dbReference type="InterPro" id="IPR050833">
    <property type="entry name" value="Poly_Biosynth_Transport"/>
</dbReference>
<dbReference type="PANTHER" id="PTHR30250:SF28">
    <property type="entry name" value="POLYSACCHARIDE BIOSYNTHESIS PROTEIN"/>
    <property type="match status" value="1"/>
</dbReference>
<dbReference type="Pfam" id="PF13440">
    <property type="entry name" value="Polysacc_synt_3"/>
    <property type="match status" value="1"/>
</dbReference>
<feature type="transmembrane region" description="Helical" evidence="6">
    <location>
        <begin position="42"/>
        <end position="64"/>
    </location>
</feature>
<protein>
    <submittedName>
        <fullName evidence="7">Capsular polysaccharide biosynthesis protein</fullName>
    </submittedName>
</protein>
<name>A0A0G0W6R9_UNCC2</name>
<evidence type="ECO:0000313" key="8">
    <source>
        <dbReference type="Proteomes" id="UP000033869"/>
    </source>
</evidence>
<feature type="transmembrane region" description="Helical" evidence="6">
    <location>
        <begin position="85"/>
        <end position="104"/>
    </location>
</feature>
<keyword evidence="5 6" id="KW-0472">Membrane</keyword>
<feature type="transmembrane region" description="Helical" evidence="6">
    <location>
        <begin position="147"/>
        <end position="165"/>
    </location>
</feature>
<organism evidence="7 8">
    <name type="scientific">candidate division CPR2 bacterium GW2011_GWC1_41_48</name>
    <dbReference type="NCBI Taxonomy" id="1618344"/>
    <lineage>
        <taxon>Bacteria</taxon>
        <taxon>Bacteria division CPR2</taxon>
    </lineage>
</organism>
<reference evidence="7 8" key="1">
    <citation type="journal article" date="2015" name="Nature">
        <title>rRNA introns, odd ribosomes, and small enigmatic genomes across a large radiation of phyla.</title>
        <authorList>
            <person name="Brown C.T."/>
            <person name="Hug L.A."/>
            <person name="Thomas B.C."/>
            <person name="Sharon I."/>
            <person name="Castelle C.J."/>
            <person name="Singh A."/>
            <person name="Wilkins M.J."/>
            <person name="Williams K.H."/>
            <person name="Banfield J.F."/>
        </authorList>
    </citation>
    <scope>NUCLEOTIDE SEQUENCE [LARGE SCALE GENOMIC DNA]</scope>
</reference>
<feature type="transmembrane region" description="Helical" evidence="6">
    <location>
        <begin position="171"/>
        <end position="189"/>
    </location>
</feature>
<evidence type="ECO:0000256" key="5">
    <source>
        <dbReference type="ARBA" id="ARBA00023136"/>
    </source>
</evidence>
<accession>A0A0G0W6R9</accession>
<dbReference type="GO" id="GO:0005886">
    <property type="term" value="C:plasma membrane"/>
    <property type="evidence" value="ECO:0007669"/>
    <property type="project" value="UniProtKB-SubCell"/>
</dbReference>
<evidence type="ECO:0000256" key="4">
    <source>
        <dbReference type="ARBA" id="ARBA00022989"/>
    </source>
</evidence>
<comment type="subcellular location">
    <subcellularLocation>
        <location evidence="1">Cell membrane</location>
        <topology evidence="1">Multi-pass membrane protein</topology>
    </subcellularLocation>
</comment>
<feature type="transmembrane region" description="Helical" evidence="6">
    <location>
        <begin position="389"/>
        <end position="410"/>
    </location>
</feature>
<keyword evidence="4 6" id="KW-1133">Transmembrane helix</keyword>
<feature type="transmembrane region" description="Helical" evidence="6">
    <location>
        <begin position="337"/>
        <end position="358"/>
    </location>
</feature>
<dbReference type="AlphaFoldDB" id="A0A0G0W6R9"/>
<feature type="transmembrane region" description="Helical" evidence="6">
    <location>
        <begin position="365"/>
        <end position="383"/>
    </location>
</feature>
<feature type="transmembrane region" description="Helical" evidence="6">
    <location>
        <begin position="295"/>
        <end position="317"/>
    </location>
</feature>
<dbReference type="Proteomes" id="UP000033869">
    <property type="component" value="Unassembled WGS sequence"/>
</dbReference>
<keyword evidence="3 6" id="KW-0812">Transmembrane</keyword>
<feature type="transmembrane region" description="Helical" evidence="6">
    <location>
        <begin position="224"/>
        <end position="246"/>
    </location>
</feature>
<evidence type="ECO:0000256" key="3">
    <source>
        <dbReference type="ARBA" id="ARBA00022692"/>
    </source>
</evidence>
<proteinExistence type="predicted"/>
<sequence>MNDNFLRNNVIFFIGSMSVAFLNYLYYPVMTRLVDLETFGEIQTLISILTQITVVTSVFGIVAVNITSHDKDDSKKALVSKIEKVSIIFMLAIFFLLVILSPSLKENLQFASISPFFILAILLPLSAIFAFRVAYLQGQHEFKSLSIANLIFALLKLLLGVLAVITLASTFRAMIGILIAQTLAIAYALKKTIARLPLFKLDLRKIRASRLKLLDRELVKELKYGSFIFLILFSVTIFYTFDIIVIKKFFSPTEAGLYSGIATVSRIIFFANMSVSGVLLPSVKITNSKSENHKLLLKSLIIMSIISLPILLVFALFPEQILSLLIGHKYTAFASLLPYLSVSVILASFINLLFYYFIALRKYTIIIPAIAGLMGILLLSYLSHTTINIVVYNFIIVNFIIAFALILFLFDAKKVKARFKHGATNHA</sequence>
<feature type="transmembrane region" description="Helical" evidence="6">
    <location>
        <begin position="258"/>
        <end position="283"/>
    </location>
</feature>
<evidence type="ECO:0000256" key="1">
    <source>
        <dbReference type="ARBA" id="ARBA00004651"/>
    </source>
</evidence>